<dbReference type="WBParaSite" id="SSLN_0000556801-mRNA-1">
    <property type="protein sequence ID" value="SSLN_0000556801-mRNA-1"/>
    <property type="gene ID" value="SSLN_0000556801"/>
</dbReference>
<evidence type="ECO:0000313" key="2">
    <source>
        <dbReference type="EMBL" id="VDL91779.1"/>
    </source>
</evidence>
<reference evidence="2 3" key="2">
    <citation type="submission" date="2018-11" db="EMBL/GenBank/DDBJ databases">
        <authorList>
            <consortium name="Pathogen Informatics"/>
        </authorList>
    </citation>
    <scope>NUCLEOTIDE SEQUENCE [LARGE SCALE GENOMIC DNA]</scope>
    <source>
        <strain evidence="2 3">NST_G2</strain>
    </source>
</reference>
<dbReference type="EMBL" id="UYSU01033230">
    <property type="protein sequence ID" value="VDL91779.1"/>
    <property type="molecule type" value="Genomic_DNA"/>
</dbReference>
<evidence type="ECO:0000256" key="1">
    <source>
        <dbReference type="SAM" id="MobiDB-lite"/>
    </source>
</evidence>
<name>A0A183SME6_SCHSO</name>
<gene>
    <name evidence="2" type="ORF">SSLN_LOCUS5394</name>
</gene>
<dbReference type="Proteomes" id="UP000275846">
    <property type="component" value="Unassembled WGS sequence"/>
</dbReference>
<feature type="compositionally biased region" description="Low complexity" evidence="1">
    <location>
        <begin position="11"/>
        <end position="20"/>
    </location>
</feature>
<sequence>MSMLPSKFRTQKSSDTKQQQQGNVNWYIHKNSYCHPCLKPHGAPEEDHPTTRCHTSDATLLLGSIPSFLSSAKTTNNTTIVATPIISETKFDYPSTTTVPLPAMETRFQPHLIAVTHSPHVVVSQPLVNPLQCDSYTSARSPAIHWQHPSS</sequence>
<evidence type="ECO:0000313" key="3">
    <source>
        <dbReference type="Proteomes" id="UP000275846"/>
    </source>
</evidence>
<dbReference type="AlphaFoldDB" id="A0A183SME6"/>
<evidence type="ECO:0000313" key="4">
    <source>
        <dbReference type="WBParaSite" id="SSLN_0000556801-mRNA-1"/>
    </source>
</evidence>
<accession>A0A183SME6</accession>
<reference evidence="4" key="1">
    <citation type="submission" date="2016-06" db="UniProtKB">
        <authorList>
            <consortium name="WormBaseParasite"/>
        </authorList>
    </citation>
    <scope>IDENTIFICATION</scope>
</reference>
<feature type="region of interest" description="Disordered" evidence="1">
    <location>
        <begin position="1"/>
        <end position="20"/>
    </location>
</feature>
<organism evidence="4">
    <name type="scientific">Schistocephalus solidus</name>
    <name type="common">Tapeworm</name>
    <dbReference type="NCBI Taxonomy" id="70667"/>
    <lineage>
        <taxon>Eukaryota</taxon>
        <taxon>Metazoa</taxon>
        <taxon>Spiralia</taxon>
        <taxon>Lophotrochozoa</taxon>
        <taxon>Platyhelminthes</taxon>
        <taxon>Cestoda</taxon>
        <taxon>Eucestoda</taxon>
        <taxon>Diphyllobothriidea</taxon>
        <taxon>Diphyllobothriidae</taxon>
        <taxon>Schistocephalus</taxon>
    </lineage>
</organism>
<keyword evidence="3" id="KW-1185">Reference proteome</keyword>
<protein>
    <submittedName>
        <fullName evidence="4">Ovule protein</fullName>
    </submittedName>
</protein>
<proteinExistence type="predicted"/>